<reference evidence="3 4" key="1">
    <citation type="submission" date="2018-03" db="EMBL/GenBank/DDBJ databases">
        <title>Genomic Encyclopedia of Archaeal and Bacterial Type Strains, Phase II (KMG-II): from individual species to whole genera.</title>
        <authorList>
            <person name="Goeker M."/>
        </authorList>
    </citation>
    <scope>NUCLEOTIDE SEQUENCE [LARGE SCALE GENOMIC DNA]</scope>
    <source>
        <strain evidence="3 4">DSM 13175</strain>
    </source>
</reference>
<feature type="transmembrane region" description="Helical" evidence="1">
    <location>
        <begin position="132"/>
        <end position="149"/>
    </location>
</feature>
<sequence length="222" mass="25377">MANNRQLFKLRLAQVLSWLMVIFWMGVIFWFSSQPAQDSARLSIGVMRLGGEVISNWQLVGIIAFVIFYHLFLVWLVKIQSHVLLKVLLFAVFLALSAVIVYVLYTMVRPRIGAFGIFEMNRWVIHLYLRKYAHFIVYLFLGSFLMNALTLSNIRGWKAFGIAVVVSFLYAVSDEFHQYFVPGRTALFLDVVIDTAGASVGIALYGASNALMKLIRKKRPRT</sequence>
<dbReference type="AlphaFoldDB" id="A0A2T0W692"/>
<dbReference type="EMBL" id="PVTO01000014">
    <property type="protein sequence ID" value="PRY82212.1"/>
    <property type="molecule type" value="Genomic_DNA"/>
</dbReference>
<keyword evidence="1" id="KW-0472">Membrane</keyword>
<evidence type="ECO:0000256" key="1">
    <source>
        <dbReference type="SAM" id="Phobius"/>
    </source>
</evidence>
<evidence type="ECO:0000313" key="3">
    <source>
        <dbReference type="EMBL" id="PRY82212.1"/>
    </source>
</evidence>
<keyword evidence="1" id="KW-1133">Transmembrane helix</keyword>
<name>A0A2T0W692_9LACT</name>
<feature type="transmembrane region" description="Helical" evidence="1">
    <location>
        <begin position="57"/>
        <end position="76"/>
    </location>
</feature>
<protein>
    <submittedName>
        <fullName evidence="3">VanZ like protein</fullName>
    </submittedName>
</protein>
<dbReference type="NCBIfam" id="NF037970">
    <property type="entry name" value="vanZ_1"/>
    <property type="match status" value="1"/>
</dbReference>
<evidence type="ECO:0000259" key="2">
    <source>
        <dbReference type="Pfam" id="PF04892"/>
    </source>
</evidence>
<gene>
    <name evidence="3" type="ORF">CLV38_1148</name>
</gene>
<dbReference type="Pfam" id="PF04892">
    <property type="entry name" value="VanZ"/>
    <property type="match status" value="1"/>
</dbReference>
<feature type="transmembrane region" description="Helical" evidence="1">
    <location>
        <begin position="83"/>
        <end position="105"/>
    </location>
</feature>
<keyword evidence="4" id="KW-1185">Reference proteome</keyword>
<feature type="transmembrane region" description="Helical" evidence="1">
    <location>
        <begin position="12"/>
        <end position="32"/>
    </location>
</feature>
<feature type="domain" description="VanZ-like" evidence="2">
    <location>
        <begin position="18"/>
        <end position="205"/>
    </location>
</feature>
<evidence type="ECO:0000313" key="4">
    <source>
        <dbReference type="Proteomes" id="UP000238205"/>
    </source>
</evidence>
<feature type="transmembrane region" description="Helical" evidence="1">
    <location>
        <begin position="185"/>
        <end position="211"/>
    </location>
</feature>
<organism evidence="3 4">
    <name type="scientific">Alkalibacterium olivapovliticus</name>
    <dbReference type="NCBI Taxonomy" id="99907"/>
    <lineage>
        <taxon>Bacteria</taxon>
        <taxon>Bacillati</taxon>
        <taxon>Bacillota</taxon>
        <taxon>Bacilli</taxon>
        <taxon>Lactobacillales</taxon>
        <taxon>Carnobacteriaceae</taxon>
        <taxon>Alkalibacterium</taxon>
    </lineage>
</organism>
<comment type="caution">
    <text evidence="3">The sequence shown here is derived from an EMBL/GenBank/DDBJ whole genome shotgun (WGS) entry which is preliminary data.</text>
</comment>
<accession>A0A2T0W692</accession>
<dbReference type="OrthoDB" id="291892at2"/>
<dbReference type="Proteomes" id="UP000238205">
    <property type="component" value="Unassembled WGS sequence"/>
</dbReference>
<dbReference type="InterPro" id="IPR006976">
    <property type="entry name" value="VanZ-like"/>
</dbReference>
<dbReference type="RefSeq" id="WP_106193825.1">
    <property type="nucleotide sequence ID" value="NZ_PVTO01000014.1"/>
</dbReference>
<feature type="transmembrane region" description="Helical" evidence="1">
    <location>
        <begin position="156"/>
        <end position="173"/>
    </location>
</feature>
<keyword evidence="1" id="KW-0812">Transmembrane</keyword>
<proteinExistence type="predicted"/>